<dbReference type="OrthoDB" id="9810528at2"/>
<reference evidence="2 3" key="1">
    <citation type="submission" date="2020-09" db="EMBL/GenBank/DDBJ databases">
        <title>Characterization and genome sequencing of Ruminiclostridium sp. nov. MA18.</title>
        <authorList>
            <person name="Rettenmaier R."/>
            <person name="Kowollik M.-L."/>
            <person name="Liebl W."/>
            <person name="Zverlov V."/>
        </authorList>
    </citation>
    <scope>NUCLEOTIDE SEQUENCE [LARGE SCALE GENOMIC DNA]</scope>
    <source>
        <strain evidence="2 3">MA18</strain>
    </source>
</reference>
<organism evidence="2 3">
    <name type="scientific">Ruminiclostridium herbifermentans</name>
    <dbReference type="NCBI Taxonomy" id="2488810"/>
    <lineage>
        <taxon>Bacteria</taxon>
        <taxon>Bacillati</taxon>
        <taxon>Bacillota</taxon>
        <taxon>Clostridia</taxon>
        <taxon>Eubacteriales</taxon>
        <taxon>Oscillospiraceae</taxon>
        <taxon>Ruminiclostridium</taxon>
    </lineage>
</organism>
<accession>A0A4U7JE01</accession>
<dbReference type="Proteomes" id="UP000306409">
    <property type="component" value="Chromosome"/>
</dbReference>
<dbReference type="KEGG" id="rher:EHE19_005920"/>
<evidence type="ECO:0000259" key="1">
    <source>
        <dbReference type="Pfam" id="PF00882"/>
    </source>
</evidence>
<dbReference type="InterPro" id="IPR029002">
    <property type="entry name" value="PLPC/GPLD1"/>
</dbReference>
<sequence>MPNIVTHYLCGLEAIKNIESKKCKELIGKFQNVFNLGTQGPDIMFFHEVWPWRKKNFPSNIGHILHTTKVNLFFKAIIEYILKQNEYTKSLLTVYFMGFLCHNCMDSLGHPYIYYRSGFKTHLNTNENLFICYHRKFETSIDVLMCDMLLNKKVHEINPYKLIDVAPTERNIISEMYESAIKSVYDIQIPKKEIVKAIKDMIFVEKLCKDTHGIKLKAIGLLDSIIYGFPLYSSIIFPLKLTDGLDYLNLENSEWCMPHDENIKSRLSFIDLFNEAYQRTQRFCDVLYSAIFNNTSSISYALKLFGNTSYLSGVDCNISAPFKYQNLIFKN</sequence>
<dbReference type="Pfam" id="PF00882">
    <property type="entry name" value="Zn_dep_PLPC"/>
    <property type="match status" value="1"/>
</dbReference>
<proteinExistence type="predicted"/>
<dbReference type="RefSeq" id="WP_137698236.1">
    <property type="nucleotide sequence ID" value="NZ_CP061336.1"/>
</dbReference>
<dbReference type="AlphaFoldDB" id="A0A4U7JE01"/>
<name>A0A4U7JE01_9FIRM</name>
<keyword evidence="3" id="KW-1185">Reference proteome</keyword>
<gene>
    <name evidence="2" type="ORF">EHE19_005920</name>
</gene>
<evidence type="ECO:0000313" key="2">
    <source>
        <dbReference type="EMBL" id="QNU67978.1"/>
    </source>
</evidence>
<protein>
    <submittedName>
        <fullName evidence="2">Zinc dependent phospholipase C family protein</fullName>
    </submittedName>
</protein>
<feature type="domain" description="Phospholipase C/D" evidence="1">
    <location>
        <begin position="6"/>
        <end position="177"/>
    </location>
</feature>
<dbReference type="EMBL" id="CP061336">
    <property type="protein sequence ID" value="QNU67978.1"/>
    <property type="molecule type" value="Genomic_DNA"/>
</dbReference>
<evidence type="ECO:0000313" key="3">
    <source>
        <dbReference type="Proteomes" id="UP000306409"/>
    </source>
</evidence>